<dbReference type="Proteomes" id="UP000008983">
    <property type="component" value="Unassembled WGS sequence"/>
</dbReference>
<evidence type="ECO:0000256" key="7">
    <source>
        <dbReference type="ARBA" id="ARBA00022807"/>
    </source>
</evidence>
<keyword evidence="3" id="KW-0813">Transport</keyword>
<dbReference type="GO" id="GO:0034727">
    <property type="term" value="P:piecemeal microautophagy of the nucleus"/>
    <property type="evidence" value="ECO:0007669"/>
    <property type="project" value="TreeGrafter"/>
</dbReference>
<comment type="function">
    <text evidence="11">Cysteine protease that plays a key role in autophagy by mediating both proteolytic activation and delipidation of ATG8 family proteins.</text>
</comment>
<dbReference type="GeneID" id="14910188"/>
<dbReference type="STRING" id="857967.G0QLA5"/>
<evidence type="ECO:0000256" key="9">
    <source>
        <dbReference type="ARBA" id="ARBA00023006"/>
    </source>
</evidence>
<evidence type="ECO:0000256" key="3">
    <source>
        <dbReference type="ARBA" id="ARBA00022448"/>
    </source>
</evidence>
<keyword evidence="7" id="KW-0788">Thiol protease</keyword>
<dbReference type="Pfam" id="PF03416">
    <property type="entry name" value="Peptidase_C54"/>
    <property type="match status" value="1"/>
</dbReference>
<evidence type="ECO:0000256" key="5">
    <source>
        <dbReference type="ARBA" id="ARBA00022670"/>
    </source>
</evidence>
<feature type="domain" description="Peptidase C54 catalytic" evidence="12">
    <location>
        <begin position="21"/>
        <end position="177"/>
    </location>
</feature>
<evidence type="ECO:0000256" key="8">
    <source>
        <dbReference type="ARBA" id="ARBA00022927"/>
    </source>
</evidence>
<dbReference type="GO" id="GO:0015031">
    <property type="term" value="P:protein transport"/>
    <property type="evidence" value="ECO:0007669"/>
    <property type="project" value="UniProtKB-KW"/>
</dbReference>
<evidence type="ECO:0000256" key="11">
    <source>
        <dbReference type="RuleBase" id="RU363115"/>
    </source>
</evidence>
<protein>
    <recommendedName>
        <fullName evidence="11">Cysteine protease</fullName>
        <ecNumber evidence="11">3.4.22.-</ecNumber>
    </recommendedName>
</protein>
<comment type="catalytic activity">
    <reaction evidence="10">
        <text>[protein]-C-terminal L-amino acid-glycyl-phosphatidylethanolamide + H2O = [protein]-C-terminal L-amino acid-glycine + a 1,2-diacyl-sn-glycero-3-phosphoethanolamine</text>
        <dbReference type="Rhea" id="RHEA:67548"/>
        <dbReference type="Rhea" id="RHEA-COMP:17323"/>
        <dbReference type="Rhea" id="RHEA-COMP:17324"/>
        <dbReference type="ChEBI" id="CHEBI:15377"/>
        <dbReference type="ChEBI" id="CHEBI:64612"/>
        <dbReference type="ChEBI" id="CHEBI:172940"/>
        <dbReference type="ChEBI" id="CHEBI:172941"/>
    </reaction>
    <physiologicalReaction direction="left-to-right" evidence="10">
        <dbReference type="Rhea" id="RHEA:67549"/>
    </physiologicalReaction>
</comment>
<dbReference type="GO" id="GO:0000045">
    <property type="term" value="P:autophagosome assembly"/>
    <property type="evidence" value="ECO:0007669"/>
    <property type="project" value="TreeGrafter"/>
</dbReference>
<dbReference type="GO" id="GO:0000423">
    <property type="term" value="P:mitophagy"/>
    <property type="evidence" value="ECO:0007669"/>
    <property type="project" value="TreeGrafter"/>
</dbReference>
<dbReference type="EC" id="3.4.22.-" evidence="11"/>
<evidence type="ECO:0000256" key="2">
    <source>
        <dbReference type="ARBA" id="ARBA00010958"/>
    </source>
</evidence>
<dbReference type="GO" id="GO:0004197">
    <property type="term" value="F:cysteine-type endopeptidase activity"/>
    <property type="evidence" value="ECO:0007669"/>
    <property type="project" value="TreeGrafter"/>
</dbReference>
<dbReference type="InterPro" id="IPR005078">
    <property type="entry name" value="Peptidase_C54"/>
</dbReference>
<evidence type="ECO:0000313" key="14">
    <source>
        <dbReference type="Proteomes" id="UP000008983"/>
    </source>
</evidence>
<accession>G0QLA5</accession>
<gene>
    <name evidence="13" type="ORF">IMG5_027770</name>
</gene>
<keyword evidence="5 11" id="KW-0645">Protease</keyword>
<keyword evidence="6 11" id="KW-0378">Hydrolase</keyword>
<reference evidence="13 14" key="1">
    <citation type="submission" date="2011-07" db="EMBL/GenBank/DDBJ databases">
        <authorList>
            <person name="Coyne R."/>
            <person name="Brami D."/>
            <person name="Johnson J."/>
            <person name="Hostetler J."/>
            <person name="Hannick L."/>
            <person name="Clark T."/>
            <person name="Cassidy-Hanley D."/>
            <person name="Inman J."/>
        </authorList>
    </citation>
    <scope>NUCLEOTIDE SEQUENCE [LARGE SCALE GENOMIC DNA]</scope>
    <source>
        <strain evidence="13 14">G5</strain>
    </source>
</reference>
<name>G0QLA5_ICHMU</name>
<proteinExistence type="inferred from homology"/>
<dbReference type="InterPro" id="IPR046792">
    <property type="entry name" value="Peptidase_C54_cat"/>
</dbReference>
<dbReference type="GO" id="GO:0016485">
    <property type="term" value="P:protein processing"/>
    <property type="evidence" value="ECO:0007669"/>
    <property type="project" value="TreeGrafter"/>
</dbReference>
<organism evidence="13 14">
    <name type="scientific">Ichthyophthirius multifiliis</name>
    <name type="common">White spot disease agent</name>
    <name type="synonym">Ich</name>
    <dbReference type="NCBI Taxonomy" id="5932"/>
    <lineage>
        <taxon>Eukaryota</taxon>
        <taxon>Sar</taxon>
        <taxon>Alveolata</taxon>
        <taxon>Ciliophora</taxon>
        <taxon>Intramacronucleata</taxon>
        <taxon>Oligohymenophorea</taxon>
        <taxon>Hymenostomatida</taxon>
        <taxon>Ophryoglenina</taxon>
        <taxon>Ichthyophthirius</taxon>
    </lineage>
</organism>
<dbReference type="RefSeq" id="XP_004039304.1">
    <property type="nucleotide sequence ID" value="XM_004039256.1"/>
</dbReference>
<keyword evidence="4 11" id="KW-0963">Cytoplasm</keyword>
<dbReference type="OrthoDB" id="433762at2759"/>
<comment type="similarity">
    <text evidence="2 11">Belongs to the peptidase C54 family.</text>
</comment>
<comment type="subcellular location">
    <subcellularLocation>
        <location evidence="1 11">Cytoplasm</location>
    </subcellularLocation>
</comment>
<dbReference type="PANTHER" id="PTHR22624">
    <property type="entry name" value="CYSTEINE PROTEASE ATG4"/>
    <property type="match status" value="1"/>
</dbReference>
<dbReference type="EMBL" id="GL983238">
    <property type="protein sequence ID" value="EGR34000.1"/>
    <property type="molecule type" value="Genomic_DNA"/>
</dbReference>
<evidence type="ECO:0000256" key="4">
    <source>
        <dbReference type="ARBA" id="ARBA00022490"/>
    </source>
</evidence>
<dbReference type="AlphaFoldDB" id="G0QLA5"/>
<dbReference type="PANTHER" id="PTHR22624:SF49">
    <property type="entry name" value="CYSTEINE PROTEASE"/>
    <property type="match status" value="1"/>
</dbReference>
<sequence length="209" mass="24423">KVFFQGNQLSPTEDYEKNCKKLIENFKNIIWMTYRRNFFPLLHNTKDHKIQNYISDTGWGCMVRVGQMALAEGLRHHLQQKGIYDNKRIIQAFLDNDFGDDNIAPYSIQKICKIAYKEFQLVPGQWYSPVRICHVLSLLHNDKKQILDCEDLKVGVFSTDRPIIIADMIKKINPGVQNACEETNCQFIKNQKDQKIVCQQHNQSIFSLL</sequence>
<dbReference type="GO" id="GO:0019786">
    <property type="term" value="F:protein-phosphatidylethanolamide deconjugating activity"/>
    <property type="evidence" value="ECO:0007669"/>
    <property type="project" value="InterPro"/>
</dbReference>
<evidence type="ECO:0000256" key="1">
    <source>
        <dbReference type="ARBA" id="ARBA00004496"/>
    </source>
</evidence>
<feature type="non-terminal residue" evidence="13">
    <location>
        <position position="209"/>
    </location>
</feature>
<evidence type="ECO:0000256" key="6">
    <source>
        <dbReference type="ARBA" id="ARBA00022801"/>
    </source>
</evidence>
<dbReference type="InterPro" id="IPR038765">
    <property type="entry name" value="Papain-like_cys_pep_sf"/>
</dbReference>
<evidence type="ECO:0000313" key="13">
    <source>
        <dbReference type="EMBL" id="EGR34000.1"/>
    </source>
</evidence>
<dbReference type="eggNOG" id="KOG2674">
    <property type="taxonomic scope" value="Eukaryota"/>
</dbReference>
<dbReference type="SUPFAM" id="SSF54001">
    <property type="entry name" value="Cysteine proteinases"/>
    <property type="match status" value="1"/>
</dbReference>
<keyword evidence="9 11" id="KW-0072">Autophagy</keyword>
<keyword evidence="14" id="KW-1185">Reference proteome</keyword>
<evidence type="ECO:0000259" key="12">
    <source>
        <dbReference type="Pfam" id="PF03416"/>
    </source>
</evidence>
<feature type="non-terminal residue" evidence="13">
    <location>
        <position position="1"/>
    </location>
</feature>
<dbReference type="GO" id="GO:0005737">
    <property type="term" value="C:cytoplasm"/>
    <property type="evidence" value="ECO:0007669"/>
    <property type="project" value="UniProtKB-SubCell"/>
</dbReference>
<keyword evidence="8 11" id="KW-0653">Protein transport</keyword>
<dbReference type="InParanoid" id="G0QLA5"/>
<evidence type="ECO:0000256" key="10">
    <source>
        <dbReference type="ARBA" id="ARBA00029362"/>
    </source>
</evidence>
<dbReference type="GO" id="GO:0035973">
    <property type="term" value="P:aggrephagy"/>
    <property type="evidence" value="ECO:0007669"/>
    <property type="project" value="TreeGrafter"/>
</dbReference>